<feature type="region of interest" description="Disordered" evidence="1">
    <location>
        <begin position="480"/>
        <end position="502"/>
    </location>
</feature>
<evidence type="ECO:0000256" key="1">
    <source>
        <dbReference type="SAM" id="MobiDB-lite"/>
    </source>
</evidence>
<feature type="region of interest" description="Disordered" evidence="1">
    <location>
        <begin position="514"/>
        <end position="542"/>
    </location>
</feature>
<dbReference type="AlphaFoldDB" id="A0A8H6CHP9"/>
<gene>
    <name evidence="3" type="ORF">HO133_000383</name>
</gene>
<name>A0A8H6CHP9_9LECA</name>
<dbReference type="InterPro" id="IPR021264">
    <property type="entry name" value="AFUB_079030/YDR124W-like"/>
</dbReference>
<dbReference type="Pfam" id="PF11001">
    <property type="entry name" value="AFUB_07903_YDR124W_hel"/>
    <property type="match status" value="1"/>
</dbReference>
<protein>
    <recommendedName>
        <fullName evidence="2">Subtelomeric hrmA-associated cluster protein AFUB-079030/YDR124W-like helical bundle domain-containing protein</fullName>
    </recommendedName>
</protein>
<evidence type="ECO:0000259" key="2">
    <source>
        <dbReference type="Pfam" id="PF11001"/>
    </source>
</evidence>
<feature type="compositionally biased region" description="Polar residues" evidence="1">
    <location>
        <begin position="528"/>
        <end position="542"/>
    </location>
</feature>
<evidence type="ECO:0000313" key="3">
    <source>
        <dbReference type="EMBL" id="KAF6223540.1"/>
    </source>
</evidence>
<comment type="caution">
    <text evidence="3">The sequence shown here is derived from an EMBL/GenBank/DDBJ whole genome shotgun (WGS) entry which is preliminary data.</text>
</comment>
<feature type="compositionally biased region" description="Basic residues" evidence="1">
    <location>
        <begin position="144"/>
        <end position="153"/>
    </location>
</feature>
<dbReference type="EMBL" id="JACCJB010000010">
    <property type="protein sequence ID" value="KAF6223540.1"/>
    <property type="molecule type" value="Genomic_DNA"/>
</dbReference>
<feature type="region of interest" description="Disordered" evidence="1">
    <location>
        <begin position="265"/>
        <end position="287"/>
    </location>
</feature>
<dbReference type="Proteomes" id="UP000593566">
    <property type="component" value="Unassembled WGS sequence"/>
</dbReference>
<feature type="compositionally biased region" description="Acidic residues" evidence="1">
    <location>
        <begin position="182"/>
        <end position="221"/>
    </location>
</feature>
<dbReference type="InterPro" id="IPR047092">
    <property type="entry name" value="AFUB_07903/YDR124W-like_hel"/>
</dbReference>
<dbReference type="RefSeq" id="XP_037152757.1">
    <property type="nucleotide sequence ID" value="XM_037291322.1"/>
</dbReference>
<dbReference type="PANTHER" id="PTHR36102:SF1">
    <property type="entry name" value="YDR124W-LIKE HELICAL BUNDLE DOMAIN-CONTAINING PROTEIN"/>
    <property type="match status" value="1"/>
</dbReference>
<feature type="compositionally biased region" description="Polar residues" evidence="1">
    <location>
        <begin position="484"/>
        <end position="497"/>
    </location>
</feature>
<reference evidence="3 4" key="1">
    <citation type="journal article" date="2020" name="Genomics">
        <title>Complete, high-quality genomes from long-read metagenomic sequencing of two wolf lichen thalli reveals enigmatic genome architecture.</title>
        <authorList>
            <person name="McKenzie S.K."/>
            <person name="Walston R.F."/>
            <person name="Allen J.L."/>
        </authorList>
    </citation>
    <scope>NUCLEOTIDE SEQUENCE [LARGE SCALE GENOMIC DNA]</scope>
    <source>
        <strain evidence="3">WasteWater1</strain>
    </source>
</reference>
<feature type="domain" description="Subtelomeric hrmA-associated cluster protein AFUB-079030/YDR124W-like helical bundle" evidence="2">
    <location>
        <begin position="232"/>
        <end position="406"/>
    </location>
</feature>
<evidence type="ECO:0000313" key="4">
    <source>
        <dbReference type="Proteomes" id="UP000593566"/>
    </source>
</evidence>
<dbReference type="PANTHER" id="PTHR36102">
    <property type="entry name" value="CHROMOSOME 10, WHOLE GENOME SHOTGUN SEQUENCE"/>
    <property type="match status" value="1"/>
</dbReference>
<accession>A0A8H6CHP9</accession>
<keyword evidence="4" id="KW-1185">Reference proteome</keyword>
<feature type="region of interest" description="Disordered" evidence="1">
    <location>
        <begin position="123"/>
        <end position="221"/>
    </location>
</feature>
<proteinExistence type="predicted"/>
<feature type="compositionally biased region" description="Basic and acidic residues" evidence="1">
    <location>
        <begin position="274"/>
        <end position="285"/>
    </location>
</feature>
<dbReference type="GeneID" id="59328802"/>
<sequence length="760" mass="84855">MVQRVLGDRGPCRPVVALSKTNIDSFNDAANRTSRLPVTEGSSNALSTLPLQALIDHCNIHACEITFRLDSGKVFQATTTRPEPQEVHDEELLTRQVSRSSVYTVEGQHFRILTRSVVNDFDQEETASGSGQARSLPIADRRSQTTKRKRKGSSSHTPASRIKRRPAENRRAAIKSGCNSDSVDENENDDEDADEDADNAEDDSDSDSEDEIDELEGAETEMEQFRIDEVFLRYYEPAFRSINQLVCKDISKLWIRFCHPGKQTTHPYNGGKSTSEKSTSEKSQAEHGYLGHFTKPDYWPSDEGWKAFTASPRRQTEPACRHIEPDHEKKAGQSTYELAPMLELISHPERLLLLVHLLRSQNKGFKDGVFTLDKMAKSTKGIHLEYPGRWTTQCVERLKEIYRVRAMEMKYEAGEIDGSTLVSVRMLRTRCKIRKVPKSAVKASRLPREQIKKEPQPEVMSSTACHAPVAKMGINVQIEDEDLTSSSSERVAPQASSPKPRLCKARTIQHGLPFYDSPSPKQKRHNSAQENWSTQPANLTQDPTVFTHPNFFGSWMQSFPSQEFVRRQYDHEATASQVVANPMRPNGAFNRSPPAGPVATRVEHARHPAFAGSSSGLVGAFPRDTDYSSWQTDDPWNAQAESSMYSAVPGPSTSLLPCTNGSFSNGYSGANFSSGLPLDIWNDGNQTGMPPYHQGVDEDVQHCLNLQAVGMPWYEPLSLNTPSSGNPALANQVLPTGFRPHTSLDAEHKFEPVFQDQQQL</sequence>
<organism evidence="3 4">
    <name type="scientific">Letharia lupina</name>
    <dbReference type="NCBI Taxonomy" id="560253"/>
    <lineage>
        <taxon>Eukaryota</taxon>
        <taxon>Fungi</taxon>
        <taxon>Dikarya</taxon>
        <taxon>Ascomycota</taxon>
        <taxon>Pezizomycotina</taxon>
        <taxon>Lecanoromycetes</taxon>
        <taxon>OSLEUM clade</taxon>
        <taxon>Lecanoromycetidae</taxon>
        <taxon>Lecanorales</taxon>
        <taxon>Lecanorineae</taxon>
        <taxon>Parmeliaceae</taxon>
        <taxon>Letharia</taxon>
    </lineage>
</organism>